<dbReference type="PROSITE" id="PS50943">
    <property type="entry name" value="HTH_CROC1"/>
    <property type="match status" value="1"/>
</dbReference>
<dbReference type="SUPFAM" id="SSF47413">
    <property type="entry name" value="lambda repressor-like DNA-binding domains"/>
    <property type="match status" value="1"/>
</dbReference>
<organism evidence="2 3">
    <name type="scientific">Halobacillus salinus</name>
    <dbReference type="NCBI Taxonomy" id="192814"/>
    <lineage>
        <taxon>Bacteria</taxon>
        <taxon>Bacillati</taxon>
        <taxon>Bacillota</taxon>
        <taxon>Bacilli</taxon>
        <taxon>Bacillales</taxon>
        <taxon>Bacillaceae</taxon>
        <taxon>Halobacillus</taxon>
    </lineage>
</organism>
<gene>
    <name evidence="2" type="ORF">E4663_06910</name>
</gene>
<dbReference type="InterPro" id="IPR001387">
    <property type="entry name" value="Cro/C1-type_HTH"/>
</dbReference>
<dbReference type="AlphaFoldDB" id="A0A4Z0H468"/>
<dbReference type="SMART" id="SM00530">
    <property type="entry name" value="HTH_XRE"/>
    <property type="match status" value="1"/>
</dbReference>
<evidence type="ECO:0000259" key="1">
    <source>
        <dbReference type="PROSITE" id="PS50943"/>
    </source>
</evidence>
<dbReference type="Pfam" id="PF01381">
    <property type="entry name" value="HTH_3"/>
    <property type="match status" value="1"/>
</dbReference>
<dbReference type="CDD" id="cd00093">
    <property type="entry name" value="HTH_XRE"/>
    <property type="match status" value="1"/>
</dbReference>
<accession>A0A4Z0H468</accession>
<evidence type="ECO:0000313" key="3">
    <source>
        <dbReference type="Proteomes" id="UP000297982"/>
    </source>
</evidence>
<sequence length="103" mass="12122">MLTIGNIKFTIGNNERWCKDMRFNLQRLRYERLSRKITQEKIAQSIGVKRSTYHKKENGKIRLDVEEFAIVLSVLGIPEKEAGIFFTPDVPVREQNVDWLEVK</sequence>
<reference evidence="2 3" key="1">
    <citation type="journal article" date="2003" name="Int. J. Syst. Evol. Microbiol.">
        <title>Halobacillus salinus sp. nov., isolated from a salt lake on the coast of the East Sea in Korea.</title>
        <authorList>
            <person name="Yoon J.H."/>
            <person name="Kang K.H."/>
            <person name="Park Y.H."/>
        </authorList>
    </citation>
    <scope>NUCLEOTIDE SEQUENCE [LARGE SCALE GENOMIC DNA]</scope>
    <source>
        <strain evidence="2 3">HSL-3</strain>
    </source>
</reference>
<evidence type="ECO:0000313" key="2">
    <source>
        <dbReference type="EMBL" id="TGB04714.1"/>
    </source>
</evidence>
<keyword evidence="3" id="KW-1185">Reference proteome</keyword>
<feature type="domain" description="HTH cro/C1-type" evidence="1">
    <location>
        <begin position="28"/>
        <end position="82"/>
    </location>
</feature>
<dbReference type="Proteomes" id="UP000297982">
    <property type="component" value="Unassembled WGS sequence"/>
</dbReference>
<name>A0A4Z0H468_9BACI</name>
<proteinExistence type="predicted"/>
<dbReference type="EMBL" id="SRJC01000001">
    <property type="protein sequence ID" value="TGB04714.1"/>
    <property type="molecule type" value="Genomic_DNA"/>
</dbReference>
<dbReference type="RefSeq" id="WP_135327070.1">
    <property type="nucleotide sequence ID" value="NZ_SRJC01000001.1"/>
</dbReference>
<dbReference type="Gene3D" id="1.10.260.40">
    <property type="entry name" value="lambda repressor-like DNA-binding domains"/>
    <property type="match status" value="1"/>
</dbReference>
<protein>
    <submittedName>
        <fullName evidence="2">XRE family transcriptional regulator</fullName>
    </submittedName>
</protein>
<dbReference type="InterPro" id="IPR010982">
    <property type="entry name" value="Lambda_DNA-bd_dom_sf"/>
</dbReference>
<comment type="caution">
    <text evidence="2">The sequence shown here is derived from an EMBL/GenBank/DDBJ whole genome shotgun (WGS) entry which is preliminary data.</text>
</comment>
<dbReference type="GO" id="GO:0003677">
    <property type="term" value="F:DNA binding"/>
    <property type="evidence" value="ECO:0007669"/>
    <property type="project" value="InterPro"/>
</dbReference>